<dbReference type="Proteomes" id="UP000034246">
    <property type="component" value="Unassembled WGS sequence"/>
</dbReference>
<dbReference type="PANTHER" id="PTHR10885">
    <property type="entry name" value="ISOPENTENYL-DIPHOSPHATE DELTA-ISOMERASE"/>
    <property type="match status" value="1"/>
</dbReference>
<dbReference type="Gene3D" id="3.90.79.10">
    <property type="entry name" value="Nucleoside Triphosphate Pyrophosphohydrolase"/>
    <property type="match status" value="1"/>
</dbReference>
<dbReference type="STRING" id="1618550.UT39_C0030G0009"/>
<sequence length="179" mass="20732">MDMEKVAKTTDPQGELLTQVDEHNNVIGSISRRWAHEKSGVYYRTIYVLVKNENEQVLIQKRSETKDLYPDCWDLSVGGHVNFGKTYEETAVRELGEELGLEVSQVDLFKKGEVLVNLPNSGEYFNVFEYKLKPGQTIKTSKEEVKDTRWMSIEEIKKSMKDGSLQWYERPLQTIAAMY</sequence>
<dbReference type="CDD" id="cd04692">
    <property type="entry name" value="NUDIX_Hydrolase"/>
    <property type="match status" value="1"/>
</dbReference>
<dbReference type="GO" id="GO:0003824">
    <property type="term" value="F:catalytic activity"/>
    <property type="evidence" value="ECO:0007669"/>
    <property type="project" value="UniProtKB-ARBA"/>
</dbReference>
<dbReference type="EMBL" id="LBWP01000030">
    <property type="protein sequence ID" value="KKR09696.1"/>
    <property type="molecule type" value="Genomic_DNA"/>
</dbReference>
<organism evidence="2 3">
    <name type="scientific">Candidatus Woesebacteria bacterium GW2011_GWA1_39_21</name>
    <dbReference type="NCBI Taxonomy" id="1618550"/>
    <lineage>
        <taxon>Bacteria</taxon>
        <taxon>Candidatus Woeseibacteriota</taxon>
    </lineage>
</organism>
<name>A0A0G0NA79_9BACT</name>
<dbReference type="InterPro" id="IPR015797">
    <property type="entry name" value="NUDIX_hydrolase-like_dom_sf"/>
</dbReference>
<dbReference type="PROSITE" id="PS51462">
    <property type="entry name" value="NUDIX"/>
    <property type="match status" value="1"/>
</dbReference>
<comment type="caution">
    <text evidence="2">The sequence shown here is derived from an EMBL/GenBank/DDBJ whole genome shotgun (WGS) entry which is preliminary data.</text>
</comment>
<evidence type="ECO:0000313" key="3">
    <source>
        <dbReference type="Proteomes" id="UP000034246"/>
    </source>
</evidence>
<proteinExistence type="predicted"/>
<evidence type="ECO:0000313" key="2">
    <source>
        <dbReference type="EMBL" id="KKR09696.1"/>
    </source>
</evidence>
<dbReference type="SUPFAM" id="SSF55811">
    <property type="entry name" value="Nudix"/>
    <property type="match status" value="1"/>
</dbReference>
<protein>
    <recommendedName>
        <fullName evidence="1">Nudix hydrolase domain-containing protein</fullName>
    </recommendedName>
</protein>
<feature type="domain" description="Nudix hydrolase" evidence="1">
    <location>
        <begin position="41"/>
        <end position="173"/>
    </location>
</feature>
<gene>
    <name evidence="2" type="ORF">UT39_C0030G0009</name>
</gene>
<dbReference type="PANTHER" id="PTHR10885:SF0">
    <property type="entry name" value="ISOPENTENYL-DIPHOSPHATE DELTA-ISOMERASE"/>
    <property type="match status" value="1"/>
</dbReference>
<dbReference type="InterPro" id="IPR000086">
    <property type="entry name" value="NUDIX_hydrolase_dom"/>
</dbReference>
<accession>A0A0G0NA79</accession>
<dbReference type="Pfam" id="PF00293">
    <property type="entry name" value="NUDIX"/>
    <property type="match status" value="1"/>
</dbReference>
<reference evidence="2 3" key="1">
    <citation type="journal article" date="2015" name="Nature">
        <title>rRNA introns, odd ribosomes, and small enigmatic genomes across a large radiation of phyla.</title>
        <authorList>
            <person name="Brown C.T."/>
            <person name="Hug L.A."/>
            <person name="Thomas B.C."/>
            <person name="Sharon I."/>
            <person name="Castelle C.J."/>
            <person name="Singh A."/>
            <person name="Wilkins M.J."/>
            <person name="Williams K.H."/>
            <person name="Banfield J.F."/>
        </authorList>
    </citation>
    <scope>NUCLEOTIDE SEQUENCE [LARGE SCALE GENOMIC DNA]</scope>
</reference>
<dbReference type="AlphaFoldDB" id="A0A0G0NA79"/>
<evidence type="ECO:0000259" key="1">
    <source>
        <dbReference type="PROSITE" id="PS51462"/>
    </source>
</evidence>